<dbReference type="PANTHER" id="PTHR38886:SF1">
    <property type="entry name" value="NACHT-NTPASE AND P-LOOP NTPASES N-TERMINAL DOMAIN-CONTAINING PROTEIN"/>
    <property type="match status" value="1"/>
</dbReference>
<gene>
    <name evidence="1" type="ORF">B0T14DRAFT_467625</name>
</gene>
<evidence type="ECO:0000313" key="1">
    <source>
        <dbReference type="EMBL" id="KAK0631582.1"/>
    </source>
</evidence>
<comment type="caution">
    <text evidence="1">The sequence shown here is derived from an EMBL/GenBank/DDBJ whole genome shotgun (WGS) entry which is preliminary data.</text>
</comment>
<dbReference type="PANTHER" id="PTHR38886">
    <property type="entry name" value="SESA DOMAIN-CONTAINING PROTEIN"/>
    <property type="match status" value="1"/>
</dbReference>
<dbReference type="AlphaFoldDB" id="A0AA40CAW1"/>
<reference evidence="1" key="1">
    <citation type="submission" date="2023-06" db="EMBL/GenBank/DDBJ databases">
        <title>Genome-scale phylogeny and comparative genomics of the fungal order Sordariales.</title>
        <authorList>
            <consortium name="Lawrence Berkeley National Laboratory"/>
            <person name="Hensen N."/>
            <person name="Bonometti L."/>
            <person name="Westerberg I."/>
            <person name="Brannstrom I.O."/>
            <person name="Guillou S."/>
            <person name="Cros-Aarteil S."/>
            <person name="Calhoun S."/>
            <person name="Haridas S."/>
            <person name="Kuo A."/>
            <person name="Mondo S."/>
            <person name="Pangilinan J."/>
            <person name="Riley R."/>
            <person name="Labutti K."/>
            <person name="Andreopoulos B."/>
            <person name="Lipzen A."/>
            <person name="Chen C."/>
            <person name="Yanf M."/>
            <person name="Daum C."/>
            <person name="Ng V."/>
            <person name="Clum A."/>
            <person name="Steindorff A."/>
            <person name="Ohm R."/>
            <person name="Martin F."/>
            <person name="Silar P."/>
            <person name="Natvig D."/>
            <person name="Lalanne C."/>
            <person name="Gautier V."/>
            <person name="Ament-Velasquez S.L."/>
            <person name="Kruys A."/>
            <person name="Hutchinson M.I."/>
            <person name="Powell A.J."/>
            <person name="Barry K."/>
            <person name="Miller A.N."/>
            <person name="Grigoriev I.V."/>
            <person name="Debuchy R."/>
            <person name="Gladieux P."/>
            <person name="Thoren M.H."/>
            <person name="Johannesson H."/>
        </authorList>
    </citation>
    <scope>NUCLEOTIDE SEQUENCE</scope>
    <source>
        <strain evidence="1">CBS 606.72</strain>
    </source>
</reference>
<dbReference type="EMBL" id="JAULSU010000001">
    <property type="protein sequence ID" value="KAK0631582.1"/>
    <property type="molecule type" value="Genomic_DNA"/>
</dbReference>
<proteinExistence type="predicted"/>
<sequence>METALTFGSLGDIIAICQLAVQPRRALGRGCDAIGSSSKEYQELRQDLDLFVQILLQVVSTYQQRESSIYLGELDRITKAVVSRCASSIDEALRRFQDKYHDNLRAEWSGSKFRDGYKKLEWSFRDKERLHNLREKLQRNTQRLTLLTGLAAQIVEIKRLVAAEADSKEELLQILKEQCRSVNRQETLTTTSGGVWEVLVSAKKTLAVVVEIKDLVASFSGLAINSQILASSSVSLRPIDPTRALPVILEDFPGRFFTIPPEWVDRLQWNTLNSLLEDQFADQKGHEMVCQQQYTLEENYTGRDLERAVPIPQSLRRWMKINMSRVFQLDIVSGACPRCNTDSRATKDLTI</sequence>
<dbReference type="Proteomes" id="UP001175000">
    <property type="component" value="Unassembled WGS sequence"/>
</dbReference>
<organism evidence="1 2">
    <name type="scientific">Immersiella caudata</name>
    <dbReference type="NCBI Taxonomy" id="314043"/>
    <lineage>
        <taxon>Eukaryota</taxon>
        <taxon>Fungi</taxon>
        <taxon>Dikarya</taxon>
        <taxon>Ascomycota</taxon>
        <taxon>Pezizomycotina</taxon>
        <taxon>Sordariomycetes</taxon>
        <taxon>Sordariomycetidae</taxon>
        <taxon>Sordariales</taxon>
        <taxon>Lasiosphaeriaceae</taxon>
        <taxon>Immersiella</taxon>
    </lineage>
</organism>
<name>A0AA40CAW1_9PEZI</name>
<accession>A0AA40CAW1</accession>
<keyword evidence="2" id="KW-1185">Reference proteome</keyword>
<evidence type="ECO:0008006" key="3">
    <source>
        <dbReference type="Google" id="ProtNLM"/>
    </source>
</evidence>
<evidence type="ECO:0000313" key="2">
    <source>
        <dbReference type="Proteomes" id="UP001175000"/>
    </source>
</evidence>
<protein>
    <recommendedName>
        <fullName evidence="3">Fungal N-terminal domain-containing protein</fullName>
    </recommendedName>
</protein>